<proteinExistence type="predicted"/>
<evidence type="ECO:0000313" key="3">
    <source>
        <dbReference type="Proteomes" id="UP000248196"/>
    </source>
</evidence>
<protein>
    <submittedName>
        <fullName evidence="2">Conjugal transfer protein TraH</fullName>
    </submittedName>
</protein>
<accession>A0A318NRX2</accession>
<dbReference type="RefSeq" id="WP_020453980.1">
    <property type="nucleotide sequence ID" value="NZ_PESE01000011.1"/>
</dbReference>
<name>A0A318NRX2_SERPL</name>
<dbReference type="NCBIfam" id="NF010279">
    <property type="entry name" value="PRK13723.1"/>
    <property type="match status" value="1"/>
</dbReference>
<keyword evidence="1" id="KW-0732">Signal</keyword>
<evidence type="ECO:0000313" key="2">
    <source>
        <dbReference type="EMBL" id="PYD36600.1"/>
    </source>
</evidence>
<reference evidence="2 3" key="1">
    <citation type="submission" date="2017-11" db="EMBL/GenBank/DDBJ databases">
        <title>Genome sequence of the oocydin A producing rhizobacterium Serratia plymuthica 4Rx5.</title>
        <authorList>
            <person name="Matilla M.A."/>
            <person name="Udaondo Z."/>
            <person name="Salmond G.P.C."/>
        </authorList>
    </citation>
    <scope>NUCLEOTIDE SEQUENCE [LARGE SCALE GENOMIC DNA]</scope>
    <source>
        <strain evidence="2 3">4Rx5</strain>
    </source>
</reference>
<feature type="signal peptide" evidence="1">
    <location>
        <begin position="1"/>
        <end position="29"/>
    </location>
</feature>
<dbReference type="Proteomes" id="UP000248196">
    <property type="component" value="Unassembled WGS sequence"/>
</dbReference>
<comment type="caution">
    <text evidence="2">The sequence shown here is derived from an EMBL/GenBank/DDBJ whole genome shotgun (WGS) entry which is preliminary data.</text>
</comment>
<organism evidence="2 3">
    <name type="scientific">Serratia plymuthica</name>
    <dbReference type="NCBI Taxonomy" id="82996"/>
    <lineage>
        <taxon>Bacteria</taxon>
        <taxon>Pseudomonadati</taxon>
        <taxon>Pseudomonadota</taxon>
        <taxon>Gammaproteobacteria</taxon>
        <taxon>Enterobacterales</taxon>
        <taxon>Yersiniaceae</taxon>
        <taxon>Serratia</taxon>
    </lineage>
</organism>
<dbReference type="AlphaFoldDB" id="A0A318NRX2"/>
<dbReference type="EMBL" id="PESE01000011">
    <property type="protein sequence ID" value="PYD36600.1"/>
    <property type="molecule type" value="Genomic_DNA"/>
</dbReference>
<dbReference type="Pfam" id="PF06122">
    <property type="entry name" value="TraH"/>
    <property type="match status" value="1"/>
</dbReference>
<feature type="chain" id="PRO_5016377965" evidence="1">
    <location>
        <begin position="30"/>
        <end position="459"/>
    </location>
</feature>
<sequence>MRMFIKWGGVKKFIFSVALIVIASFSAQADINNELTNFYGKLGFDGNATKAQVWQGQAAGYVTGGSVYLRNPVMNVQLISMQVPSVNSGCGGIDAYLGSFSYISSEQLQRFVKQIMSNAAGYAFDLALQTMVPEMKQAKDFLQKMASDINSMNISSCQAAQGIVGGLWPKTQVSQEKICKDIGSDNNMFSDWAAARQGCTVGGQMDSVNSRASESQKDMVLKNKNLIWETLKKNRMFDGNDQLKEFVMSLTGTIIFSDGKGVQTLPSLADNRDIVRALIQGGTAKVYGCVDKDLCLQTTVPQMTITEDNSLTRLVMKMLISMQSKLSEDLPLTDQEKGFVNTTSVPVLKYLTSSASMGQSATYLIKVSDYIAQDMMIQYLQELVKQASMTLVNNNYPEEASKEMRESINTASRLLAEMKLNSNAEQNALDGLDRNLAYMQQQVSTILLSTYQNNYQFGG</sequence>
<dbReference type="InterPro" id="IPR010927">
    <property type="entry name" value="T4SS_TraH"/>
</dbReference>
<gene>
    <name evidence="2" type="ORF">CT690_23940</name>
</gene>
<evidence type="ECO:0000256" key="1">
    <source>
        <dbReference type="SAM" id="SignalP"/>
    </source>
</evidence>